<gene>
    <name evidence="3" type="ORF">P879_10945</name>
</gene>
<feature type="transmembrane region" description="Helical" evidence="2">
    <location>
        <begin position="100"/>
        <end position="120"/>
    </location>
</feature>
<organism evidence="3 4">
    <name type="scientific">Paragonimus westermani</name>
    <dbReference type="NCBI Taxonomy" id="34504"/>
    <lineage>
        <taxon>Eukaryota</taxon>
        <taxon>Metazoa</taxon>
        <taxon>Spiralia</taxon>
        <taxon>Lophotrochozoa</taxon>
        <taxon>Platyhelminthes</taxon>
        <taxon>Trematoda</taxon>
        <taxon>Digenea</taxon>
        <taxon>Plagiorchiida</taxon>
        <taxon>Troglotremata</taxon>
        <taxon>Troglotrematidae</taxon>
        <taxon>Paragonimus</taxon>
    </lineage>
</organism>
<dbReference type="AlphaFoldDB" id="A0A8T0DF95"/>
<evidence type="ECO:0000313" key="4">
    <source>
        <dbReference type="Proteomes" id="UP000699462"/>
    </source>
</evidence>
<dbReference type="EMBL" id="JTDF01005094">
    <property type="protein sequence ID" value="KAF8566440.1"/>
    <property type="molecule type" value="Genomic_DNA"/>
</dbReference>
<evidence type="ECO:0000256" key="2">
    <source>
        <dbReference type="SAM" id="Phobius"/>
    </source>
</evidence>
<evidence type="ECO:0000256" key="1">
    <source>
        <dbReference type="SAM" id="MobiDB-lite"/>
    </source>
</evidence>
<accession>A0A8T0DF95</accession>
<name>A0A8T0DF95_9TREM</name>
<keyword evidence="2" id="KW-0472">Membrane</keyword>
<protein>
    <submittedName>
        <fullName evidence="3">Uncharacterized protein</fullName>
    </submittedName>
</protein>
<evidence type="ECO:0000313" key="3">
    <source>
        <dbReference type="EMBL" id="KAF8566440.1"/>
    </source>
</evidence>
<dbReference type="OrthoDB" id="10379530at2759"/>
<feature type="region of interest" description="Disordered" evidence="1">
    <location>
        <begin position="160"/>
        <end position="192"/>
    </location>
</feature>
<comment type="caution">
    <text evidence="3">The sequence shown here is derived from an EMBL/GenBank/DDBJ whole genome shotgun (WGS) entry which is preliminary data.</text>
</comment>
<keyword evidence="2" id="KW-0812">Transmembrane</keyword>
<feature type="compositionally biased region" description="Basic and acidic residues" evidence="1">
    <location>
        <begin position="178"/>
        <end position="191"/>
    </location>
</feature>
<sequence length="257" mass="29133">MRIATCSGFRPTIQPPIVFGTIQLEKIRTTNRMKSLQGSQRFWMLITNMCRMSAAPNRPRQCSKRKTSHPVAFFILPTWQFPLKMGHSAVHENENSLRKAFIYVFGLAISLVSLSALRMFDWFRWPYQSTPNDSSYTSNDPENLPAVPPDDVVWTQAHPSMDVRGTPRTPLAKHRSHSEKLSDPKSQKNSDYHYGANYFTSVSSKCDEPGRSAKNNSAPLDPMIKMEMPSPFSRTNAAMNCAHFTSGFAQVSIYLYS</sequence>
<keyword evidence="2" id="KW-1133">Transmembrane helix</keyword>
<reference evidence="3 4" key="1">
    <citation type="submission" date="2019-07" db="EMBL/GenBank/DDBJ databases">
        <title>Annotation for the trematode Paragonimus westermani.</title>
        <authorList>
            <person name="Choi Y.-J."/>
        </authorList>
    </citation>
    <scope>NUCLEOTIDE SEQUENCE [LARGE SCALE GENOMIC DNA]</scope>
    <source>
        <strain evidence="3">180907_Pwestermani</strain>
    </source>
</reference>
<dbReference type="Proteomes" id="UP000699462">
    <property type="component" value="Unassembled WGS sequence"/>
</dbReference>
<keyword evidence="4" id="KW-1185">Reference proteome</keyword>
<proteinExistence type="predicted"/>